<dbReference type="SUPFAM" id="SSF50494">
    <property type="entry name" value="Trypsin-like serine proteases"/>
    <property type="match status" value="1"/>
</dbReference>
<dbReference type="PROSITE" id="PS00134">
    <property type="entry name" value="TRYPSIN_HIS"/>
    <property type="match status" value="1"/>
</dbReference>
<dbReference type="EMBL" id="AGCU01161291">
    <property type="status" value="NOT_ANNOTATED_CDS"/>
    <property type="molecule type" value="Genomic_DNA"/>
</dbReference>
<dbReference type="PANTHER" id="PTHR24253:SF170">
    <property type="entry name" value="PEPTIDASE S1 DOMAIN-CONTAINING PROTEIN"/>
    <property type="match status" value="1"/>
</dbReference>
<keyword evidence="1" id="KW-1015">Disulfide bond</keyword>
<dbReference type="AlphaFoldDB" id="K7FGT2"/>
<reference evidence="5" key="1">
    <citation type="submission" date="2011-10" db="EMBL/GenBank/DDBJ databases">
        <authorList>
            <consortium name="Soft-shell Turtle Genome Consortium"/>
        </authorList>
    </citation>
    <scope>NUCLEOTIDE SEQUENCE [LARGE SCALE GENOMIC DNA]</scope>
    <source>
        <strain evidence="5">Daiwa-1</strain>
    </source>
</reference>
<dbReference type="InterPro" id="IPR018114">
    <property type="entry name" value="TRYPSIN_HIS"/>
</dbReference>
<dbReference type="Gene3D" id="2.40.10.10">
    <property type="entry name" value="Trypsin-like serine proteases"/>
    <property type="match status" value="1"/>
</dbReference>
<keyword evidence="2" id="KW-0720">Serine protease</keyword>
<dbReference type="InterPro" id="IPR001314">
    <property type="entry name" value="Peptidase_S1A"/>
</dbReference>
<dbReference type="PROSITE" id="PS00135">
    <property type="entry name" value="TRYPSIN_SER"/>
    <property type="match status" value="1"/>
</dbReference>
<keyword evidence="2" id="KW-0378">Hydrolase</keyword>
<evidence type="ECO:0000313" key="5">
    <source>
        <dbReference type="Proteomes" id="UP000007267"/>
    </source>
</evidence>
<dbReference type="EMBL" id="AGCU01161292">
    <property type="status" value="NOT_ANNOTATED_CDS"/>
    <property type="molecule type" value="Genomic_DNA"/>
</dbReference>
<dbReference type="PRINTS" id="PR00722">
    <property type="entry name" value="CHYMOTRYPSIN"/>
</dbReference>
<dbReference type="GO" id="GO:0006508">
    <property type="term" value="P:proteolysis"/>
    <property type="evidence" value="ECO:0007669"/>
    <property type="project" value="UniProtKB-KW"/>
</dbReference>
<reference evidence="4" key="3">
    <citation type="submission" date="2025-08" db="UniProtKB">
        <authorList>
            <consortium name="Ensembl"/>
        </authorList>
    </citation>
    <scope>IDENTIFICATION</scope>
</reference>
<dbReference type="SMART" id="SM00020">
    <property type="entry name" value="Tryp_SPc"/>
    <property type="match status" value="1"/>
</dbReference>
<dbReference type="PROSITE" id="PS50240">
    <property type="entry name" value="TRYPSIN_DOM"/>
    <property type="match status" value="1"/>
</dbReference>
<sequence length="324" mass="35629">MSNPHTKPGAYPLSLLSAVCGLPCLRVCGRRHVSLTRIVEGNDTKEEEFPWQASVQWKGVHMCGASLINQEWLITAAHCFYQLRNLTQYRVVLGILQLQNPGPHSRACPVQRIIPNPNYAGQTTSGDIALIQLATPVNFSDYILPICLPDTSIRFPPGKECWVTGWGPGVVDLPSPQTLQKLQVPIIDTKTCKSLYRTNGVNRPPYRDIQDDMICAGYAEGLRDACNGDSGGPMMCIVGDVWVLAGVVSWGEGCAIKNRPGVYSRLTSYQNWIQEYVPNIEFIKESKGRKSRDVANIIGQKHPDEVWASHAASAAVSTLVLLAC</sequence>
<dbReference type="OMA" id="YENWIHS"/>
<keyword evidence="5" id="KW-1185">Reference proteome</keyword>
<dbReference type="PANTHER" id="PTHR24253">
    <property type="entry name" value="TRANSMEMBRANE PROTEASE SERINE"/>
    <property type="match status" value="1"/>
</dbReference>
<dbReference type="GO" id="GO:0004252">
    <property type="term" value="F:serine-type endopeptidase activity"/>
    <property type="evidence" value="ECO:0007669"/>
    <property type="project" value="InterPro"/>
</dbReference>
<evidence type="ECO:0000256" key="2">
    <source>
        <dbReference type="RuleBase" id="RU363034"/>
    </source>
</evidence>
<evidence type="ECO:0000313" key="4">
    <source>
        <dbReference type="Ensembl" id="ENSPSIP00000007242.1"/>
    </source>
</evidence>
<protein>
    <recommendedName>
        <fullName evidence="3">Peptidase S1 domain-containing protein</fullName>
    </recommendedName>
</protein>
<dbReference type="eggNOG" id="KOG3627">
    <property type="taxonomic scope" value="Eukaryota"/>
</dbReference>
<proteinExistence type="predicted"/>
<accession>K7FGT2</accession>
<feature type="domain" description="Peptidase S1" evidence="3">
    <location>
        <begin position="38"/>
        <end position="278"/>
    </location>
</feature>
<dbReference type="InterPro" id="IPR009003">
    <property type="entry name" value="Peptidase_S1_PA"/>
</dbReference>
<name>K7FGT2_PELSI</name>
<dbReference type="HOGENOM" id="CLU_006842_0_4_1"/>
<reference evidence="4" key="4">
    <citation type="submission" date="2025-09" db="UniProtKB">
        <authorList>
            <consortium name="Ensembl"/>
        </authorList>
    </citation>
    <scope>IDENTIFICATION</scope>
</reference>
<keyword evidence="2" id="KW-0645">Protease</keyword>
<organism evidence="4 5">
    <name type="scientific">Pelodiscus sinensis</name>
    <name type="common">Chinese softshell turtle</name>
    <name type="synonym">Trionyx sinensis</name>
    <dbReference type="NCBI Taxonomy" id="13735"/>
    <lineage>
        <taxon>Eukaryota</taxon>
        <taxon>Metazoa</taxon>
        <taxon>Chordata</taxon>
        <taxon>Craniata</taxon>
        <taxon>Vertebrata</taxon>
        <taxon>Euteleostomi</taxon>
        <taxon>Archelosauria</taxon>
        <taxon>Testudinata</taxon>
        <taxon>Testudines</taxon>
        <taxon>Cryptodira</taxon>
        <taxon>Trionychia</taxon>
        <taxon>Trionychidae</taxon>
        <taxon>Pelodiscus</taxon>
    </lineage>
</organism>
<evidence type="ECO:0000256" key="1">
    <source>
        <dbReference type="ARBA" id="ARBA00023157"/>
    </source>
</evidence>
<dbReference type="GeneTree" id="ENSGT00940000162015"/>
<dbReference type="InterPro" id="IPR001254">
    <property type="entry name" value="Trypsin_dom"/>
</dbReference>
<reference evidence="5" key="2">
    <citation type="journal article" date="2013" name="Nat. Genet.">
        <title>The draft genomes of soft-shell turtle and green sea turtle yield insights into the development and evolution of the turtle-specific body plan.</title>
        <authorList>
            <person name="Wang Z."/>
            <person name="Pascual-Anaya J."/>
            <person name="Zadissa A."/>
            <person name="Li W."/>
            <person name="Niimura Y."/>
            <person name="Huang Z."/>
            <person name="Li C."/>
            <person name="White S."/>
            <person name="Xiong Z."/>
            <person name="Fang D."/>
            <person name="Wang B."/>
            <person name="Ming Y."/>
            <person name="Chen Y."/>
            <person name="Zheng Y."/>
            <person name="Kuraku S."/>
            <person name="Pignatelli M."/>
            <person name="Herrero J."/>
            <person name="Beal K."/>
            <person name="Nozawa M."/>
            <person name="Li Q."/>
            <person name="Wang J."/>
            <person name="Zhang H."/>
            <person name="Yu L."/>
            <person name="Shigenobu S."/>
            <person name="Wang J."/>
            <person name="Liu J."/>
            <person name="Flicek P."/>
            <person name="Searle S."/>
            <person name="Wang J."/>
            <person name="Kuratani S."/>
            <person name="Yin Y."/>
            <person name="Aken B."/>
            <person name="Zhang G."/>
            <person name="Irie N."/>
        </authorList>
    </citation>
    <scope>NUCLEOTIDE SEQUENCE [LARGE SCALE GENOMIC DNA]</scope>
    <source>
        <strain evidence="5">Daiwa-1</strain>
    </source>
</reference>
<dbReference type="InterPro" id="IPR043504">
    <property type="entry name" value="Peptidase_S1_PA_chymotrypsin"/>
</dbReference>
<dbReference type="InterPro" id="IPR033116">
    <property type="entry name" value="TRYPSIN_SER"/>
</dbReference>
<dbReference type="Proteomes" id="UP000007267">
    <property type="component" value="Unassembled WGS sequence"/>
</dbReference>
<evidence type="ECO:0000259" key="3">
    <source>
        <dbReference type="PROSITE" id="PS50240"/>
    </source>
</evidence>
<dbReference type="CDD" id="cd00190">
    <property type="entry name" value="Tryp_SPc"/>
    <property type="match status" value="1"/>
</dbReference>
<dbReference type="Ensembl" id="ENSPSIT00000007283.1">
    <property type="protein sequence ID" value="ENSPSIP00000007242.1"/>
    <property type="gene ID" value="ENSPSIG00000006616.1"/>
</dbReference>
<dbReference type="Pfam" id="PF00089">
    <property type="entry name" value="Trypsin"/>
    <property type="match status" value="1"/>
</dbReference>